<evidence type="ECO:0000313" key="1">
    <source>
        <dbReference type="EMBL" id="KAK3733039.1"/>
    </source>
</evidence>
<organism evidence="1 2">
    <name type="scientific">Elysia crispata</name>
    <name type="common">lettuce slug</name>
    <dbReference type="NCBI Taxonomy" id="231223"/>
    <lineage>
        <taxon>Eukaryota</taxon>
        <taxon>Metazoa</taxon>
        <taxon>Spiralia</taxon>
        <taxon>Lophotrochozoa</taxon>
        <taxon>Mollusca</taxon>
        <taxon>Gastropoda</taxon>
        <taxon>Heterobranchia</taxon>
        <taxon>Euthyneura</taxon>
        <taxon>Panpulmonata</taxon>
        <taxon>Sacoglossa</taxon>
        <taxon>Placobranchoidea</taxon>
        <taxon>Plakobranchidae</taxon>
        <taxon>Elysia</taxon>
    </lineage>
</organism>
<dbReference type="EMBL" id="JAWDGP010006922">
    <property type="protein sequence ID" value="KAK3733039.1"/>
    <property type="molecule type" value="Genomic_DNA"/>
</dbReference>
<proteinExistence type="predicted"/>
<keyword evidence="2" id="KW-1185">Reference proteome</keyword>
<sequence length="156" mass="18111">MVGWPQVKLSPLPLAQASHYIGYDLVVKHLCHEADNATLTSFAHLKSTAVTMYVVKLCHRDDYYLYLFHHHRCYHHRHSRWLLRFCVEFCYGGTPNMSFRLIEQHGWIGLDWSRLEGWDRSDIACIGIPDPNQLDDLKRACIIGGGPILGYRDCRL</sequence>
<comment type="caution">
    <text evidence="1">The sequence shown here is derived from an EMBL/GenBank/DDBJ whole genome shotgun (WGS) entry which is preliminary data.</text>
</comment>
<dbReference type="Proteomes" id="UP001283361">
    <property type="component" value="Unassembled WGS sequence"/>
</dbReference>
<evidence type="ECO:0000313" key="2">
    <source>
        <dbReference type="Proteomes" id="UP001283361"/>
    </source>
</evidence>
<protein>
    <submittedName>
        <fullName evidence="1">Uncharacterized protein</fullName>
    </submittedName>
</protein>
<dbReference type="AlphaFoldDB" id="A0AAE1CT77"/>
<name>A0AAE1CT77_9GAST</name>
<accession>A0AAE1CT77</accession>
<gene>
    <name evidence="1" type="ORF">RRG08_002640</name>
</gene>
<reference evidence="1" key="1">
    <citation type="journal article" date="2023" name="G3 (Bethesda)">
        <title>A reference genome for the long-term kleptoplast-retaining sea slug Elysia crispata morphotype clarki.</title>
        <authorList>
            <person name="Eastman K.E."/>
            <person name="Pendleton A.L."/>
            <person name="Shaikh M.A."/>
            <person name="Suttiyut T."/>
            <person name="Ogas R."/>
            <person name="Tomko P."/>
            <person name="Gavelis G."/>
            <person name="Widhalm J.R."/>
            <person name="Wisecaver J.H."/>
        </authorList>
    </citation>
    <scope>NUCLEOTIDE SEQUENCE</scope>
    <source>
        <strain evidence="1">ECLA1</strain>
    </source>
</reference>